<dbReference type="AlphaFoldDB" id="A0A2S9YGR2"/>
<dbReference type="InterPro" id="IPR013324">
    <property type="entry name" value="RNA_pol_sigma_r3/r4-like"/>
</dbReference>
<accession>A0A2S9YGR2</accession>
<evidence type="ECO:0008006" key="3">
    <source>
        <dbReference type="Google" id="ProtNLM"/>
    </source>
</evidence>
<protein>
    <recommendedName>
        <fullName evidence="3">RNA polymerase sigma factor</fullName>
    </recommendedName>
</protein>
<dbReference type="Proteomes" id="UP000237968">
    <property type="component" value="Unassembled WGS sequence"/>
</dbReference>
<dbReference type="InterPro" id="IPR036388">
    <property type="entry name" value="WH-like_DNA-bd_sf"/>
</dbReference>
<evidence type="ECO:0000313" key="2">
    <source>
        <dbReference type="Proteomes" id="UP000237968"/>
    </source>
</evidence>
<comment type="caution">
    <text evidence="1">The sequence shown here is derived from an EMBL/GenBank/DDBJ whole genome shotgun (WGS) entry which is preliminary data.</text>
</comment>
<keyword evidence="2" id="KW-1185">Reference proteome</keyword>
<gene>
    <name evidence="1" type="ORF">ENSA5_09430</name>
</gene>
<dbReference type="SUPFAM" id="SSF88659">
    <property type="entry name" value="Sigma3 and sigma4 domains of RNA polymerase sigma factors"/>
    <property type="match status" value="1"/>
</dbReference>
<organism evidence="1 2">
    <name type="scientific">Enhygromyxa salina</name>
    <dbReference type="NCBI Taxonomy" id="215803"/>
    <lineage>
        <taxon>Bacteria</taxon>
        <taxon>Pseudomonadati</taxon>
        <taxon>Myxococcota</taxon>
        <taxon>Polyangia</taxon>
        <taxon>Nannocystales</taxon>
        <taxon>Nannocystaceae</taxon>
        <taxon>Enhygromyxa</taxon>
    </lineage>
</organism>
<dbReference type="Gene3D" id="1.10.10.10">
    <property type="entry name" value="Winged helix-like DNA-binding domain superfamily/Winged helix DNA-binding domain"/>
    <property type="match status" value="1"/>
</dbReference>
<dbReference type="OrthoDB" id="9886862at2"/>
<name>A0A2S9YGR2_9BACT</name>
<proteinExistence type="predicted"/>
<evidence type="ECO:0000313" key="1">
    <source>
        <dbReference type="EMBL" id="PRQ04294.1"/>
    </source>
</evidence>
<dbReference type="EMBL" id="PVNK01000047">
    <property type="protein sequence ID" value="PRQ04294.1"/>
    <property type="molecule type" value="Genomic_DNA"/>
</dbReference>
<sequence length="190" mass="21504">MDRAQIRAAREGDREARNAVGRWLSAELSAYLRTRRLRLGALDEILQRTMEDIVVKFEAQAPEEPEAVLSWALSFAGMELRAARGELAREAAREAKLRRRAHASPPMSAPAAVLEATQLNILRECIARLDPIYRSAINNYLEGGDSKALAQRDGIPEGTARRRLWAGKKQLERIYRESRRTRTPFRTPSP</sequence>
<reference evidence="1 2" key="1">
    <citation type="submission" date="2018-03" db="EMBL/GenBank/DDBJ databases">
        <title>Draft Genome Sequences of the Obligatory Marine Myxobacteria Enhygromyxa salina SWB005.</title>
        <authorList>
            <person name="Poehlein A."/>
            <person name="Moghaddam J.A."/>
            <person name="Harms H."/>
            <person name="Alanjari M."/>
            <person name="Koenig G.M."/>
            <person name="Daniel R."/>
            <person name="Schaeberle T.F."/>
        </authorList>
    </citation>
    <scope>NUCLEOTIDE SEQUENCE [LARGE SCALE GENOMIC DNA]</scope>
    <source>
        <strain evidence="1 2">SWB005</strain>
    </source>
</reference>
<dbReference type="RefSeq" id="WP_106390375.1">
    <property type="nucleotide sequence ID" value="NZ_PVNK01000047.1"/>
</dbReference>